<protein>
    <submittedName>
        <fullName evidence="2">Uncharacterized protein</fullName>
    </submittedName>
</protein>
<organism evidence="2">
    <name type="scientific">marine metagenome</name>
    <dbReference type="NCBI Taxonomy" id="408172"/>
    <lineage>
        <taxon>unclassified sequences</taxon>
        <taxon>metagenomes</taxon>
        <taxon>ecological metagenomes</taxon>
    </lineage>
</organism>
<evidence type="ECO:0000256" key="1">
    <source>
        <dbReference type="SAM" id="MobiDB-lite"/>
    </source>
</evidence>
<reference evidence="2" key="1">
    <citation type="submission" date="2018-05" db="EMBL/GenBank/DDBJ databases">
        <authorList>
            <person name="Lanie J.A."/>
            <person name="Ng W.-L."/>
            <person name="Kazmierczak K.M."/>
            <person name="Andrzejewski T.M."/>
            <person name="Davidsen T.M."/>
            <person name="Wayne K.J."/>
            <person name="Tettelin H."/>
            <person name="Glass J.I."/>
            <person name="Rusch D."/>
            <person name="Podicherti R."/>
            <person name="Tsui H.-C.T."/>
            <person name="Winkler M.E."/>
        </authorList>
    </citation>
    <scope>NUCLEOTIDE SEQUENCE</scope>
</reference>
<name>A0A382IK65_9ZZZZ</name>
<feature type="region of interest" description="Disordered" evidence="1">
    <location>
        <begin position="16"/>
        <end position="36"/>
    </location>
</feature>
<sequence length="36" mass="3969">MTYWVELGDFGAGVERRIPPDNDSDVDSFGHGGRLC</sequence>
<accession>A0A382IK65</accession>
<dbReference type="AlphaFoldDB" id="A0A382IK65"/>
<dbReference type="EMBL" id="UINC01067725">
    <property type="protein sequence ID" value="SVB99669.1"/>
    <property type="molecule type" value="Genomic_DNA"/>
</dbReference>
<gene>
    <name evidence="2" type="ORF">METZ01_LOCUS252523</name>
</gene>
<evidence type="ECO:0000313" key="2">
    <source>
        <dbReference type="EMBL" id="SVB99669.1"/>
    </source>
</evidence>
<proteinExistence type="predicted"/>